<evidence type="ECO:0000313" key="1">
    <source>
        <dbReference type="EMBL" id="MDI6104655.1"/>
    </source>
</evidence>
<reference evidence="1 2" key="1">
    <citation type="submission" date="2023-05" db="EMBL/GenBank/DDBJ databases">
        <title>Actinoplanes sp. NEAU-A12 genome sequencing.</title>
        <authorList>
            <person name="Wang Z.-S."/>
        </authorList>
    </citation>
    <scope>NUCLEOTIDE SEQUENCE [LARGE SCALE GENOMIC DNA]</scope>
    <source>
        <strain evidence="1 2">NEAU-A12</strain>
    </source>
</reference>
<dbReference type="Proteomes" id="UP001241758">
    <property type="component" value="Unassembled WGS sequence"/>
</dbReference>
<proteinExistence type="predicted"/>
<evidence type="ECO:0000313" key="2">
    <source>
        <dbReference type="Proteomes" id="UP001241758"/>
    </source>
</evidence>
<gene>
    <name evidence="1" type="ORF">QLQ12_39295</name>
</gene>
<dbReference type="EMBL" id="JASCTH010000035">
    <property type="protein sequence ID" value="MDI6104655.1"/>
    <property type="molecule type" value="Genomic_DNA"/>
</dbReference>
<comment type="caution">
    <text evidence="1">The sequence shown here is derived from an EMBL/GenBank/DDBJ whole genome shotgun (WGS) entry which is preliminary data.</text>
</comment>
<evidence type="ECO:0008006" key="3">
    <source>
        <dbReference type="Google" id="ProtNLM"/>
    </source>
</evidence>
<sequence length="128" mass="13273">MYPRRLGLRPFAIVASVMALLLLAMSQLSSPGNVERTFGPAVDSPVVALVQAACGHQHTGDQTSPYQQQHGDVSTPTAAPLLRPPADTTGILLPDLRTVAVLAVAAAPADDAIALSDADPARMGVLRI</sequence>
<accession>A0ABT6WY26</accession>
<protein>
    <recommendedName>
        <fullName evidence="3">Secreted protein</fullName>
    </recommendedName>
</protein>
<keyword evidence="2" id="KW-1185">Reference proteome</keyword>
<organism evidence="1 2">
    <name type="scientific">Actinoplanes sandaracinus</name>
    <dbReference type="NCBI Taxonomy" id="3045177"/>
    <lineage>
        <taxon>Bacteria</taxon>
        <taxon>Bacillati</taxon>
        <taxon>Actinomycetota</taxon>
        <taxon>Actinomycetes</taxon>
        <taxon>Micromonosporales</taxon>
        <taxon>Micromonosporaceae</taxon>
        <taxon>Actinoplanes</taxon>
    </lineage>
</organism>
<name>A0ABT6WY26_9ACTN</name>